<accession>A0ACD3B143</accession>
<name>A0ACD3B143_9AGAR</name>
<keyword evidence="2" id="KW-1185">Reference proteome</keyword>
<gene>
    <name evidence="1" type="ORF">BDN72DRAFT_496729</name>
</gene>
<protein>
    <submittedName>
        <fullName evidence="1">Uncharacterized protein</fullName>
    </submittedName>
</protein>
<dbReference type="EMBL" id="ML208305">
    <property type="protein sequence ID" value="TFK70957.1"/>
    <property type="molecule type" value="Genomic_DNA"/>
</dbReference>
<evidence type="ECO:0000313" key="1">
    <source>
        <dbReference type="EMBL" id="TFK70957.1"/>
    </source>
</evidence>
<reference evidence="1 2" key="1">
    <citation type="journal article" date="2019" name="Nat. Ecol. Evol.">
        <title>Megaphylogeny resolves global patterns of mushroom evolution.</title>
        <authorList>
            <person name="Varga T."/>
            <person name="Krizsan K."/>
            <person name="Foldi C."/>
            <person name="Dima B."/>
            <person name="Sanchez-Garcia M."/>
            <person name="Sanchez-Ramirez S."/>
            <person name="Szollosi G.J."/>
            <person name="Szarkandi J.G."/>
            <person name="Papp V."/>
            <person name="Albert L."/>
            <person name="Andreopoulos W."/>
            <person name="Angelini C."/>
            <person name="Antonin V."/>
            <person name="Barry K.W."/>
            <person name="Bougher N.L."/>
            <person name="Buchanan P."/>
            <person name="Buyck B."/>
            <person name="Bense V."/>
            <person name="Catcheside P."/>
            <person name="Chovatia M."/>
            <person name="Cooper J."/>
            <person name="Damon W."/>
            <person name="Desjardin D."/>
            <person name="Finy P."/>
            <person name="Geml J."/>
            <person name="Haridas S."/>
            <person name="Hughes K."/>
            <person name="Justo A."/>
            <person name="Karasinski D."/>
            <person name="Kautmanova I."/>
            <person name="Kiss B."/>
            <person name="Kocsube S."/>
            <person name="Kotiranta H."/>
            <person name="LaButti K.M."/>
            <person name="Lechner B.E."/>
            <person name="Liimatainen K."/>
            <person name="Lipzen A."/>
            <person name="Lukacs Z."/>
            <person name="Mihaltcheva S."/>
            <person name="Morgado L.N."/>
            <person name="Niskanen T."/>
            <person name="Noordeloos M.E."/>
            <person name="Ohm R.A."/>
            <person name="Ortiz-Santana B."/>
            <person name="Ovrebo C."/>
            <person name="Racz N."/>
            <person name="Riley R."/>
            <person name="Savchenko A."/>
            <person name="Shiryaev A."/>
            <person name="Soop K."/>
            <person name="Spirin V."/>
            <person name="Szebenyi C."/>
            <person name="Tomsovsky M."/>
            <person name="Tulloss R.E."/>
            <person name="Uehling J."/>
            <person name="Grigoriev I.V."/>
            <person name="Vagvolgyi C."/>
            <person name="Papp T."/>
            <person name="Martin F.M."/>
            <person name="Miettinen O."/>
            <person name="Hibbett D.S."/>
            <person name="Nagy L.G."/>
        </authorList>
    </citation>
    <scope>NUCLEOTIDE SEQUENCE [LARGE SCALE GENOMIC DNA]</scope>
    <source>
        <strain evidence="1 2">NL-1719</strain>
    </source>
</reference>
<proteinExistence type="predicted"/>
<dbReference type="Proteomes" id="UP000308600">
    <property type="component" value="Unassembled WGS sequence"/>
</dbReference>
<sequence>MPILLRNSEGPEDDHHSFSWPYHVSLIIAWRCFVPSSKPRFLRKEVNMDEGTDRTTTVVHQI</sequence>
<organism evidence="1 2">
    <name type="scientific">Pluteus cervinus</name>
    <dbReference type="NCBI Taxonomy" id="181527"/>
    <lineage>
        <taxon>Eukaryota</taxon>
        <taxon>Fungi</taxon>
        <taxon>Dikarya</taxon>
        <taxon>Basidiomycota</taxon>
        <taxon>Agaricomycotina</taxon>
        <taxon>Agaricomycetes</taxon>
        <taxon>Agaricomycetidae</taxon>
        <taxon>Agaricales</taxon>
        <taxon>Pluteineae</taxon>
        <taxon>Pluteaceae</taxon>
        <taxon>Pluteus</taxon>
    </lineage>
</organism>
<evidence type="ECO:0000313" key="2">
    <source>
        <dbReference type="Proteomes" id="UP000308600"/>
    </source>
</evidence>